<reference evidence="6 7" key="1">
    <citation type="journal article" date="2015" name="Genome Announc.">
        <title>Complete Genome Sequence of Methanosphaerula palustris E1-9CT, a Hydrogenotrophic Methanogen Isolated from a Minerotrophic Fen Peatland.</title>
        <authorList>
            <person name="Cadillo-Quiroz H."/>
            <person name="Browne P."/>
            <person name="Kyrpides N."/>
            <person name="Woyke T."/>
            <person name="Goodwin L."/>
            <person name="Detter C."/>
            <person name="Yavitt J.B."/>
            <person name="Zinder S.H."/>
        </authorList>
    </citation>
    <scope>NUCLEOTIDE SEQUENCE [LARGE SCALE GENOMIC DNA]</scope>
    <source>
        <strain evidence="7">ATCC BAA-1556 / DSM 19958 / E1-9c</strain>
    </source>
</reference>
<proteinExistence type="predicted"/>
<sequence length="909" mass="94279" precursor="true">MIKKLSIALVSLVLLALVLVAPVAAVDPTTTATTTVNNTTTTAVPTVTISADVLAAIANATNNTTTTTTTVVSNVSNVTTVATVATNVTNATGNIKVVPAGGSVYIGEAGLNLNTLAGIQNGQTLGWYQSGSNIQTNSPDATLVISDASNVYIAPGTQTGVWYNLETKTAAFTVKDPSVAMKIFDAKTGKDVTNKQVVEGTLLNFRIDSNLDAFTQRGVTGAPVTIKVKDPSGNVYVALYDDLKQSNGLVNIPVSSSSFFVKGTGTSGAMWDTNYKDYKDGDYKIWVESNANGMKDNYKDPSSGADNTGKTISSVYTLTIGQDTLAITSNADANAGVIRNNDFAISISGRPNQAYNMWVSGTSSLKGTDGEMPPAIKSGQNGVAVGSATTGSYVYNSAGQTVASDVAPGTNPDTGVSAYFANVTTDDNGKRTVGLSTNSSTKDQTYTIKVQWTDANGEFKSDSVKVKVSKGEVTITSSGNQSYFLGESVTLSGKNTDSSNVYLFITGPNTPTNGASLTDISAVVNGNAGSFTQETVNTDDTWSYKWETSNLNIDAGSYTVYAVGVPADKDNLKDAKYATASVIIKKPFVTANASAATVAKGDKLIIDGLAEGKPSSVAYWIVGKNLFAYNTETVNDDGTYEITIDRGTTQNLASGQYFAVIQHPMGNGVFDVAPFKNGSVTRVYDTSGNFFVAEGAGRLQGSDAANALVDLLNGANIDDKYTKLSFVIDEPNININAIPDKNVGDKFDISGTTNLAVGDTVLVDVLSSSFKPTDKTQAGDFSGVSGSTTIVAGDNGNTWNFTVDASAFKADQYTVKVESIEASTSQTSTFNLLETGAVSNNTSAVATTAAISTVKSNATGSSTSAATSAASTTRVNNTTSTAPTQSPGFGALVALIGLGAVAFLVARRN</sequence>
<feature type="domain" description="DUF3821" evidence="4">
    <location>
        <begin position="100"/>
        <end position="296"/>
    </location>
</feature>
<feature type="region of interest" description="Disordered" evidence="2">
    <location>
        <begin position="859"/>
        <end position="883"/>
    </location>
</feature>
<dbReference type="RefSeq" id="WP_012619012.1">
    <property type="nucleotide sequence ID" value="NC_011832.1"/>
</dbReference>
<dbReference type="GO" id="GO:0030115">
    <property type="term" value="C:S-layer"/>
    <property type="evidence" value="ECO:0007669"/>
    <property type="project" value="UniProtKB-SubCell"/>
</dbReference>
<evidence type="ECO:0000256" key="1">
    <source>
        <dbReference type="ARBA" id="ARBA00022729"/>
    </source>
</evidence>
<dbReference type="InterPro" id="IPR024277">
    <property type="entry name" value="DUF3821"/>
</dbReference>
<organism evidence="6 7">
    <name type="scientific">Methanosphaerula palustris (strain ATCC BAA-1556 / DSM 19958 / E1-9c)</name>
    <dbReference type="NCBI Taxonomy" id="521011"/>
    <lineage>
        <taxon>Archaea</taxon>
        <taxon>Methanobacteriati</taxon>
        <taxon>Methanobacteriota</taxon>
        <taxon>Stenosarchaea group</taxon>
        <taxon>Methanomicrobia</taxon>
        <taxon>Methanomicrobiales</taxon>
        <taxon>Methanoregulaceae</taxon>
        <taxon>Methanosphaerula</taxon>
    </lineage>
</organism>
<dbReference type="AlphaFoldDB" id="B8GEJ2"/>
<dbReference type="Pfam" id="PF18204">
    <property type="entry name" value="PGF-CTERM"/>
    <property type="match status" value="1"/>
</dbReference>
<keyword evidence="7" id="KW-1185">Reference proteome</keyword>
<evidence type="ECO:0000313" key="7">
    <source>
        <dbReference type="Proteomes" id="UP000002457"/>
    </source>
</evidence>
<evidence type="ECO:0000259" key="5">
    <source>
        <dbReference type="Pfam" id="PF18204"/>
    </source>
</evidence>
<feature type="transmembrane region" description="Helical" evidence="3">
    <location>
        <begin position="888"/>
        <end position="906"/>
    </location>
</feature>
<dbReference type="InterPro" id="IPR026371">
    <property type="entry name" value="PGF_CTERM"/>
</dbReference>
<dbReference type="KEGG" id="mpl:Mpal_2413"/>
<dbReference type="NCBIfam" id="TIGR04126">
    <property type="entry name" value="PGF_CTERM"/>
    <property type="match status" value="1"/>
</dbReference>
<dbReference type="EMBL" id="CP001338">
    <property type="protein sequence ID" value="ACL17693.1"/>
    <property type="molecule type" value="Genomic_DNA"/>
</dbReference>
<keyword evidence="3" id="KW-0812">Transmembrane</keyword>
<dbReference type="OrthoDB" id="118064at2157"/>
<evidence type="ECO:0000256" key="3">
    <source>
        <dbReference type="SAM" id="Phobius"/>
    </source>
</evidence>
<keyword evidence="1" id="KW-0732">Signal</keyword>
<dbReference type="NCBIfam" id="NF041431">
    <property type="entry name" value="S_layer_MEMAR"/>
    <property type="match status" value="1"/>
</dbReference>
<protein>
    <submittedName>
        <fullName evidence="6">Uncharacterized protein</fullName>
    </submittedName>
</protein>
<feature type="domain" description="PGF-CTERM archaeal protein-sorting signal" evidence="5">
    <location>
        <begin position="887"/>
        <end position="908"/>
    </location>
</feature>
<evidence type="ECO:0000259" key="4">
    <source>
        <dbReference type="Pfam" id="PF12863"/>
    </source>
</evidence>
<keyword evidence="3" id="KW-0472">Membrane</keyword>
<evidence type="ECO:0000313" key="6">
    <source>
        <dbReference type="EMBL" id="ACL17693.1"/>
    </source>
</evidence>
<name>B8GEJ2_METPE</name>
<dbReference type="Pfam" id="PF12863">
    <property type="entry name" value="DUF3821"/>
    <property type="match status" value="1"/>
</dbReference>
<dbReference type="eggNOG" id="arCOG03906">
    <property type="taxonomic scope" value="Archaea"/>
</dbReference>
<keyword evidence="3" id="KW-1133">Transmembrane helix</keyword>
<evidence type="ECO:0000256" key="2">
    <source>
        <dbReference type="SAM" id="MobiDB-lite"/>
    </source>
</evidence>
<dbReference type="GeneID" id="7271326"/>
<dbReference type="HOGENOM" id="CLU_015377_0_0_2"/>
<dbReference type="GO" id="GO:0005886">
    <property type="term" value="C:plasma membrane"/>
    <property type="evidence" value="ECO:0007669"/>
    <property type="project" value="UniProtKB-SubCell"/>
</dbReference>
<gene>
    <name evidence="6" type="ordered locus">Mpal_2413</name>
</gene>
<accession>B8GEJ2</accession>
<dbReference type="Proteomes" id="UP000002457">
    <property type="component" value="Chromosome"/>
</dbReference>